<name>A0A142BFB9_9GAMM</name>
<dbReference type="EMBL" id="CP013251">
    <property type="protein sequence ID" value="AMO57445.1"/>
    <property type="molecule type" value="Genomic_DNA"/>
</dbReference>
<reference evidence="1 2" key="1">
    <citation type="journal article" date="2016" name="Front. Microbiol.">
        <title>Genomic Insight into the Host-Endosymbiont Relationship of Endozoicomonas montiporae CL-33(T) with its Coral Host.</title>
        <authorList>
            <person name="Ding J.-Y."/>
            <person name="Shiu J.-H."/>
            <person name="Chen W.-M."/>
            <person name="Chiang Y.-R."/>
            <person name="Tang S.-L."/>
        </authorList>
    </citation>
    <scope>NUCLEOTIDE SEQUENCE [LARGE SCALE GENOMIC DNA]</scope>
    <source>
        <strain evidence="1 2">CL-33</strain>
    </source>
</reference>
<dbReference type="AlphaFoldDB" id="A0A142BFB9"/>
<organism evidence="1 2">
    <name type="scientific">Endozoicomonas montiporae CL-33</name>
    <dbReference type="NCBI Taxonomy" id="570277"/>
    <lineage>
        <taxon>Bacteria</taxon>
        <taxon>Pseudomonadati</taxon>
        <taxon>Pseudomonadota</taxon>
        <taxon>Gammaproteobacteria</taxon>
        <taxon>Oceanospirillales</taxon>
        <taxon>Endozoicomonadaceae</taxon>
        <taxon>Endozoicomonas</taxon>
    </lineage>
</organism>
<evidence type="ECO:0000313" key="2">
    <source>
        <dbReference type="Proteomes" id="UP000071065"/>
    </source>
</evidence>
<dbReference type="Proteomes" id="UP000071065">
    <property type="component" value="Chromosome"/>
</dbReference>
<sequence length="114" mass="12902">MFVGFRTGTTYTSVHKKNKPAFLSFLKYRRFEKSDLTEVIKAVVFLLALVICQSSEAIQLFTKEDLVNHGLVFNDGTLTETGSLMVLSHVVEEVNWQLIPHFQLQPVITRDSAA</sequence>
<gene>
    <name evidence="1" type="ORF">EZMO1_3456</name>
</gene>
<dbReference type="PATRIC" id="fig|570277.3.peg.3716"/>
<dbReference type="KEGG" id="emp:EZMO1_3456"/>
<protein>
    <submittedName>
        <fullName evidence="1">Uncharacterized protein</fullName>
    </submittedName>
</protein>
<proteinExistence type="predicted"/>
<evidence type="ECO:0000313" key="1">
    <source>
        <dbReference type="EMBL" id="AMO57445.1"/>
    </source>
</evidence>
<accession>A0A142BFB9</accession>